<accession>A0A7G1N616</accession>
<sequence>MEDAILGAVALLREAFPAKVRHSPLGWEALWVWERRHGVVLPEPYRTFVAEIANGTDDGPPDEGGLLPVGERPASWALWEADYWMSPEPFDGTAARVPNQPFPLEEEWQWEYDYYDHSLHSFQLHQTYQHGSVLLGSDRSGEYWTLVVTGPQRGRVWWLRDGCATPYADSLSALPGGDFLHWVRDWHVGQGWWRAE</sequence>
<proteinExistence type="predicted"/>
<dbReference type="EMBL" id="AP023439">
    <property type="protein sequence ID" value="BCL18239.1"/>
    <property type="molecule type" value="Genomic_DNA"/>
</dbReference>
<dbReference type="KEGG" id="stui:GCM10017668_00820"/>
<name>A0A7G1N616_9ACTN</name>
<dbReference type="RefSeq" id="WP_190895833.1">
    <property type="nucleotide sequence ID" value="NZ_AP023439.1"/>
</dbReference>
<dbReference type="Proteomes" id="UP000516373">
    <property type="component" value="Chromosome"/>
</dbReference>
<dbReference type="SUPFAM" id="SSF160631">
    <property type="entry name" value="SMI1/KNR4-like"/>
    <property type="match status" value="1"/>
</dbReference>
<protein>
    <recommendedName>
        <fullName evidence="1">Knr4/Smi1-like domain-containing protein</fullName>
    </recommendedName>
</protein>
<evidence type="ECO:0000313" key="3">
    <source>
        <dbReference type="Proteomes" id="UP000516373"/>
    </source>
</evidence>
<reference evidence="2 3" key="1">
    <citation type="journal article" date="2014" name="Int. J. Syst. Evol. Microbiol.">
        <title>Complete genome sequence of Corynebacterium casei LMG S-19264T (=DSM 44701T), isolated from a smear-ripened cheese.</title>
        <authorList>
            <consortium name="US DOE Joint Genome Institute (JGI-PGF)"/>
            <person name="Walter F."/>
            <person name="Albersmeier A."/>
            <person name="Kalinowski J."/>
            <person name="Ruckert C."/>
        </authorList>
    </citation>
    <scope>NUCLEOTIDE SEQUENCE [LARGE SCALE GENOMIC DNA]</scope>
    <source>
        <strain evidence="2 3">JCM 4255</strain>
    </source>
</reference>
<organism evidence="2 3">
    <name type="scientific">Streptomyces tuirus</name>
    <dbReference type="NCBI Taxonomy" id="68278"/>
    <lineage>
        <taxon>Bacteria</taxon>
        <taxon>Bacillati</taxon>
        <taxon>Actinomycetota</taxon>
        <taxon>Actinomycetes</taxon>
        <taxon>Kitasatosporales</taxon>
        <taxon>Streptomycetaceae</taxon>
        <taxon>Streptomyces</taxon>
    </lineage>
</organism>
<dbReference type="InterPro" id="IPR037883">
    <property type="entry name" value="Knr4/Smi1-like_sf"/>
</dbReference>
<gene>
    <name evidence="2" type="ORF">GCM10017668_00820</name>
</gene>
<dbReference type="Pfam" id="PF09346">
    <property type="entry name" value="SMI1_KNR4"/>
    <property type="match status" value="1"/>
</dbReference>
<dbReference type="AlphaFoldDB" id="A0A7G1N616"/>
<evidence type="ECO:0000313" key="2">
    <source>
        <dbReference type="EMBL" id="BCL18239.1"/>
    </source>
</evidence>
<feature type="domain" description="Knr4/Smi1-like" evidence="1">
    <location>
        <begin position="28"/>
        <end position="173"/>
    </location>
</feature>
<evidence type="ECO:0000259" key="1">
    <source>
        <dbReference type="Pfam" id="PF09346"/>
    </source>
</evidence>
<dbReference type="InterPro" id="IPR018958">
    <property type="entry name" value="Knr4/Smi1-like_dom"/>
</dbReference>